<comment type="caution">
    <text evidence="2">The sequence shown here is derived from an EMBL/GenBank/DDBJ whole genome shotgun (WGS) entry which is preliminary data.</text>
</comment>
<protein>
    <submittedName>
        <fullName evidence="2">Type IV secretion protein Rhs</fullName>
    </submittedName>
</protein>
<dbReference type="Proteomes" id="UP000248188">
    <property type="component" value="Unassembled WGS sequence"/>
</dbReference>
<gene>
    <name evidence="2" type="ORF">DMX08_26040</name>
</gene>
<dbReference type="InterPro" id="IPR001826">
    <property type="entry name" value="RHS"/>
</dbReference>
<proteinExistence type="predicted"/>
<dbReference type="InterPro" id="IPR006530">
    <property type="entry name" value="YD"/>
</dbReference>
<dbReference type="InterPro" id="IPR031325">
    <property type="entry name" value="RHS_repeat"/>
</dbReference>
<dbReference type="EMBL" id="QJRN01000019">
    <property type="protein sequence ID" value="PYC31024.1"/>
    <property type="molecule type" value="Genomic_DNA"/>
</dbReference>
<evidence type="ECO:0000259" key="1">
    <source>
        <dbReference type="Pfam" id="PF03527"/>
    </source>
</evidence>
<name>A0A9Q6IBT8_9PSED</name>
<dbReference type="InterPro" id="IPR050708">
    <property type="entry name" value="T6SS_VgrG/RHS"/>
</dbReference>
<accession>A0A9Q6IBT8</accession>
<dbReference type="Gene3D" id="2.180.10.10">
    <property type="entry name" value="RHS repeat-associated core"/>
    <property type="match status" value="1"/>
</dbReference>
<dbReference type="InterPro" id="IPR022385">
    <property type="entry name" value="Rhs_assc_core"/>
</dbReference>
<feature type="non-terminal residue" evidence="2">
    <location>
        <position position="1"/>
    </location>
</feature>
<evidence type="ECO:0000313" key="2">
    <source>
        <dbReference type="EMBL" id="PYC31024.1"/>
    </source>
</evidence>
<feature type="domain" description="RHS protein conserved region" evidence="1">
    <location>
        <begin position="106"/>
        <end position="137"/>
    </location>
</feature>
<dbReference type="NCBIfam" id="TIGR01643">
    <property type="entry name" value="YD_repeat_2x"/>
    <property type="match status" value="1"/>
</dbReference>
<reference evidence="2 3" key="1">
    <citation type="submission" date="2018-06" db="EMBL/GenBank/DDBJ databases">
        <title>Pseudomonas diversity within urban Lake Michigan freshwaters.</title>
        <authorList>
            <person name="Batrich M."/>
            <person name="Hatzopoulos T."/>
            <person name="Putonti C."/>
        </authorList>
    </citation>
    <scope>NUCLEOTIDE SEQUENCE [LARGE SCALE GENOMIC DNA]</scope>
    <source>
        <strain evidence="2 3">MB-090624</strain>
    </source>
</reference>
<dbReference type="PANTHER" id="PTHR32305">
    <property type="match status" value="1"/>
</dbReference>
<dbReference type="NCBIfam" id="TIGR03696">
    <property type="entry name" value="Rhs_assc_core"/>
    <property type="match status" value="1"/>
</dbReference>
<evidence type="ECO:0000313" key="3">
    <source>
        <dbReference type="Proteomes" id="UP000248188"/>
    </source>
</evidence>
<dbReference type="RefSeq" id="WP_146232976.1">
    <property type="nucleotide sequence ID" value="NZ_QJRN01000019.1"/>
</dbReference>
<sequence length="340" mass="38613">QYRWNSDNRLTDLYTPNNEHWRYEYDAFGRRTRKFNFSRSNNRNSIYAHSEQHIIGEEYLWSGEQLLEAAPIYADGTVAFEHATRWSYAPGGITPLAQQQGEKLWYIVTDHLGTPRELLDESGQLGWSNSPNVWGQARLWQAANDEFASSNVVPINKTTCPIRFPGQYYDEESGLHYNRHRYYDPETAQYLSPDPLGLGGGTRPQGYVDNPLSWVDPLGLAGCSAYKGKLSSKASEMKPLVRGSKEWNQAIKDSKIALANGDKFQVKVQSSTDAKAFLQESQGNMNRYKAHTQSARADGIPKYPKGYEQHMGPEGGFGDSPHIKWYNNETDGHIFYDIPN</sequence>
<organism evidence="2 3">
    <name type="scientific">Pseudomonas protegens</name>
    <dbReference type="NCBI Taxonomy" id="380021"/>
    <lineage>
        <taxon>Bacteria</taxon>
        <taxon>Pseudomonadati</taxon>
        <taxon>Pseudomonadota</taxon>
        <taxon>Gammaproteobacteria</taxon>
        <taxon>Pseudomonadales</taxon>
        <taxon>Pseudomonadaceae</taxon>
        <taxon>Pseudomonas</taxon>
    </lineage>
</organism>
<dbReference type="Pfam" id="PF05593">
    <property type="entry name" value="RHS_repeat"/>
    <property type="match status" value="1"/>
</dbReference>
<dbReference type="AlphaFoldDB" id="A0A9Q6IBT8"/>
<dbReference type="PANTHER" id="PTHR32305:SF15">
    <property type="entry name" value="PROTEIN RHSA-RELATED"/>
    <property type="match status" value="1"/>
</dbReference>
<dbReference type="Pfam" id="PF03527">
    <property type="entry name" value="RHS"/>
    <property type="match status" value="1"/>
</dbReference>